<protein>
    <submittedName>
        <fullName evidence="1">Uncharacterized protein</fullName>
    </submittedName>
</protein>
<proteinExistence type="predicted"/>
<sequence length="100" mass="11189">MSVTSYTTTTDMGPSDIIAGDVVQVNNGLSRKEGIVVGNHYDYLGRQIVEVQLDTHEVYNAWYPTVTRVRRTVSYPKAPVAIAPPPSVRRATTVERRVIW</sequence>
<keyword evidence="2" id="KW-1185">Reference proteome</keyword>
<gene>
    <name evidence="1" type="ORF">CYLTODRAFT_488150</name>
</gene>
<evidence type="ECO:0000313" key="1">
    <source>
        <dbReference type="EMBL" id="KIY70349.1"/>
    </source>
</evidence>
<dbReference type="Proteomes" id="UP000054007">
    <property type="component" value="Unassembled WGS sequence"/>
</dbReference>
<organism evidence="1 2">
    <name type="scientific">Cylindrobasidium torrendii FP15055 ss-10</name>
    <dbReference type="NCBI Taxonomy" id="1314674"/>
    <lineage>
        <taxon>Eukaryota</taxon>
        <taxon>Fungi</taxon>
        <taxon>Dikarya</taxon>
        <taxon>Basidiomycota</taxon>
        <taxon>Agaricomycotina</taxon>
        <taxon>Agaricomycetes</taxon>
        <taxon>Agaricomycetidae</taxon>
        <taxon>Agaricales</taxon>
        <taxon>Marasmiineae</taxon>
        <taxon>Physalacriaceae</taxon>
        <taxon>Cylindrobasidium</taxon>
    </lineage>
</organism>
<reference evidence="1 2" key="1">
    <citation type="journal article" date="2015" name="Fungal Genet. Biol.">
        <title>Evolution of novel wood decay mechanisms in Agaricales revealed by the genome sequences of Fistulina hepatica and Cylindrobasidium torrendii.</title>
        <authorList>
            <person name="Floudas D."/>
            <person name="Held B.W."/>
            <person name="Riley R."/>
            <person name="Nagy L.G."/>
            <person name="Koehler G."/>
            <person name="Ransdell A.S."/>
            <person name="Younus H."/>
            <person name="Chow J."/>
            <person name="Chiniquy J."/>
            <person name="Lipzen A."/>
            <person name="Tritt A."/>
            <person name="Sun H."/>
            <person name="Haridas S."/>
            <person name="LaButti K."/>
            <person name="Ohm R.A."/>
            <person name="Kues U."/>
            <person name="Blanchette R.A."/>
            <person name="Grigoriev I.V."/>
            <person name="Minto R.E."/>
            <person name="Hibbett D.S."/>
        </authorList>
    </citation>
    <scope>NUCLEOTIDE SEQUENCE [LARGE SCALE GENOMIC DNA]</scope>
    <source>
        <strain evidence="1 2">FP15055 ss-10</strain>
    </source>
</reference>
<name>A0A0D7BJR2_9AGAR</name>
<dbReference type="OrthoDB" id="3185196at2759"/>
<accession>A0A0D7BJR2</accession>
<dbReference type="EMBL" id="KN880469">
    <property type="protein sequence ID" value="KIY70349.1"/>
    <property type="molecule type" value="Genomic_DNA"/>
</dbReference>
<evidence type="ECO:0000313" key="2">
    <source>
        <dbReference type="Proteomes" id="UP000054007"/>
    </source>
</evidence>
<dbReference type="AlphaFoldDB" id="A0A0D7BJR2"/>